<comment type="caution">
    <text evidence="1">The sequence shown here is derived from an EMBL/GenBank/DDBJ whole genome shotgun (WGS) entry which is preliminary data.</text>
</comment>
<dbReference type="Proteomes" id="UP000827872">
    <property type="component" value="Linkage Group LG14"/>
</dbReference>
<keyword evidence="2" id="KW-1185">Reference proteome</keyword>
<gene>
    <name evidence="1" type="ORF">K3G42_016903</name>
</gene>
<proteinExistence type="predicted"/>
<organism evidence="1 2">
    <name type="scientific">Sphaerodactylus townsendi</name>
    <dbReference type="NCBI Taxonomy" id="933632"/>
    <lineage>
        <taxon>Eukaryota</taxon>
        <taxon>Metazoa</taxon>
        <taxon>Chordata</taxon>
        <taxon>Craniata</taxon>
        <taxon>Vertebrata</taxon>
        <taxon>Euteleostomi</taxon>
        <taxon>Lepidosauria</taxon>
        <taxon>Squamata</taxon>
        <taxon>Bifurcata</taxon>
        <taxon>Gekkota</taxon>
        <taxon>Sphaerodactylidae</taxon>
        <taxon>Sphaerodactylus</taxon>
    </lineage>
</organism>
<evidence type="ECO:0000313" key="1">
    <source>
        <dbReference type="EMBL" id="KAH7989965.1"/>
    </source>
</evidence>
<name>A0ACB8EBV4_9SAUR</name>
<sequence>MASLTFSGLGGSQVIGCSLPSVCGAAARVPPFCSGLAGLAGLAIGIEVVGAETREQVQLAAGGPLLGPAEEAAGQTLELGLEQVRVGQAELAPVLQQELELGPEPELVEQTELVLALGRQVPGQAPGLVQAELMPG</sequence>
<reference evidence="1" key="1">
    <citation type="submission" date="2021-08" db="EMBL/GenBank/DDBJ databases">
        <title>The first chromosome-level gecko genome reveals the dynamic sex chromosomes of Neotropical dwarf geckos (Sphaerodactylidae: Sphaerodactylus).</title>
        <authorList>
            <person name="Pinto B.J."/>
            <person name="Keating S.E."/>
            <person name="Gamble T."/>
        </authorList>
    </citation>
    <scope>NUCLEOTIDE SEQUENCE</scope>
    <source>
        <strain evidence="1">TG3544</strain>
    </source>
</reference>
<accession>A0ACB8EBV4</accession>
<dbReference type="EMBL" id="CM037627">
    <property type="protein sequence ID" value="KAH7989965.1"/>
    <property type="molecule type" value="Genomic_DNA"/>
</dbReference>
<protein>
    <submittedName>
        <fullName evidence="1">Uncharacterized protein</fullName>
    </submittedName>
</protein>
<evidence type="ECO:0000313" key="2">
    <source>
        <dbReference type="Proteomes" id="UP000827872"/>
    </source>
</evidence>